<dbReference type="PANTHER" id="PTHR42685">
    <property type="entry name" value="GERANYLGERANYL DIPHOSPHATE REDUCTASE"/>
    <property type="match status" value="1"/>
</dbReference>
<dbReference type="GO" id="GO:0071949">
    <property type="term" value="F:FAD binding"/>
    <property type="evidence" value="ECO:0007669"/>
    <property type="project" value="InterPro"/>
</dbReference>
<name>A0A6F8XP52_9ACTN</name>
<organism evidence="2 3">
    <name type="scientific">Phytohabitans flavus</name>
    <dbReference type="NCBI Taxonomy" id="1076124"/>
    <lineage>
        <taxon>Bacteria</taxon>
        <taxon>Bacillati</taxon>
        <taxon>Actinomycetota</taxon>
        <taxon>Actinomycetes</taxon>
        <taxon>Micromonosporales</taxon>
        <taxon>Micromonosporaceae</taxon>
    </lineage>
</organism>
<dbReference type="InterPro" id="IPR036188">
    <property type="entry name" value="FAD/NAD-bd_sf"/>
</dbReference>
<dbReference type="RefSeq" id="WP_173035458.1">
    <property type="nucleotide sequence ID" value="NZ_AP022870.1"/>
</dbReference>
<dbReference type="EMBL" id="AP022870">
    <property type="protein sequence ID" value="BCB75590.1"/>
    <property type="molecule type" value="Genomic_DNA"/>
</dbReference>
<gene>
    <name evidence="2" type="ORF">Pflav_020000</name>
</gene>
<reference evidence="2 3" key="1">
    <citation type="submission" date="2020-03" db="EMBL/GenBank/DDBJ databases">
        <title>Whole genome shotgun sequence of Phytohabitans flavus NBRC 107702.</title>
        <authorList>
            <person name="Komaki H."/>
            <person name="Tamura T."/>
        </authorList>
    </citation>
    <scope>NUCLEOTIDE SEQUENCE [LARGE SCALE GENOMIC DNA]</scope>
    <source>
        <strain evidence="2 3">NBRC 107702</strain>
    </source>
</reference>
<dbReference type="Gene3D" id="3.50.50.60">
    <property type="entry name" value="FAD/NAD(P)-binding domain"/>
    <property type="match status" value="1"/>
</dbReference>
<dbReference type="AlphaFoldDB" id="A0A6F8XP52"/>
<dbReference type="Proteomes" id="UP000502508">
    <property type="component" value="Chromosome"/>
</dbReference>
<dbReference type="SUPFAM" id="SSF51905">
    <property type="entry name" value="FAD/NAD(P)-binding domain"/>
    <property type="match status" value="1"/>
</dbReference>
<dbReference type="PRINTS" id="PR00420">
    <property type="entry name" value="RNGMNOXGNASE"/>
</dbReference>
<dbReference type="Pfam" id="PF01494">
    <property type="entry name" value="FAD_binding_3"/>
    <property type="match status" value="1"/>
</dbReference>
<reference evidence="2 3" key="2">
    <citation type="submission" date="2020-03" db="EMBL/GenBank/DDBJ databases">
        <authorList>
            <person name="Ichikawa N."/>
            <person name="Kimura A."/>
            <person name="Kitahashi Y."/>
            <person name="Uohara A."/>
        </authorList>
    </citation>
    <scope>NUCLEOTIDE SEQUENCE [LARGE SCALE GENOMIC DNA]</scope>
    <source>
        <strain evidence="2 3">NBRC 107702</strain>
    </source>
</reference>
<evidence type="ECO:0000259" key="1">
    <source>
        <dbReference type="Pfam" id="PF01494"/>
    </source>
</evidence>
<evidence type="ECO:0000313" key="3">
    <source>
        <dbReference type="Proteomes" id="UP000502508"/>
    </source>
</evidence>
<dbReference type="KEGG" id="pfla:Pflav_020000"/>
<keyword evidence="3" id="KW-1185">Reference proteome</keyword>
<protein>
    <submittedName>
        <fullName evidence="2">FAD-dependent oxidoreductase</fullName>
    </submittedName>
</protein>
<proteinExistence type="predicted"/>
<evidence type="ECO:0000313" key="2">
    <source>
        <dbReference type="EMBL" id="BCB75590.1"/>
    </source>
</evidence>
<dbReference type="InterPro" id="IPR050407">
    <property type="entry name" value="Geranylgeranyl_reductase"/>
</dbReference>
<dbReference type="PANTHER" id="PTHR42685:SF22">
    <property type="entry name" value="CONDITIONED MEDIUM FACTOR RECEPTOR 1"/>
    <property type="match status" value="1"/>
</dbReference>
<sequence length="423" mass="44884">MWTANNLWTGDAMAYDVIVVGARVAGAATALLLARQGLRVLAVDRAAFPSDTISSHQIQPPGVARLARWGLLDRLGDAPSTRRVRFDSPAAVLDGAFPAGGAIHSPRRTVLDHALVDAARAAGAEVRERWRVEELVWEGGRVAGIRGSSPGGQLRTERAALVVGADGKRSFVARAVRARAYRQRSPRSFASYTYWAGVPVTTGELHHRDGLAAAVFPTNGGLTMVYVSAPLAGFDAFRADAEANYLAALDRCGDLGDRVRAGARAERLRTTPDLPNHVRPAHGPGWCLVGDAGVTMDPVSAQGIANALRDAEGLAGAIAAGLGGARPLRDALGAHQRDRDRALGPMYDFTLGLATYHSGPAERLFLRALAERRDPAEVERLFGAFAGLTPVNEFFNARTALRLAAARLAGDVTARLCTQPSTQ</sequence>
<accession>A0A6F8XP52</accession>
<dbReference type="InterPro" id="IPR002938">
    <property type="entry name" value="FAD-bd"/>
</dbReference>
<feature type="domain" description="FAD-binding" evidence="1">
    <location>
        <begin position="15"/>
        <end position="327"/>
    </location>
</feature>